<dbReference type="InterPro" id="IPR014352">
    <property type="entry name" value="FERM/acyl-CoA-bd_prot_sf"/>
</dbReference>
<dbReference type="FunFam" id="3.10.20.90:FF:000013">
    <property type="entry name" value="radixin isoform X1"/>
    <property type="match status" value="1"/>
</dbReference>
<dbReference type="Gene3D" id="3.10.20.90">
    <property type="entry name" value="Phosphatidylinositol 3-kinase Catalytic Subunit, Chain A, domain 1"/>
    <property type="match status" value="1"/>
</dbReference>
<dbReference type="Proteomes" id="UP000272942">
    <property type="component" value="Unassembled WGS sequence"/>
</dbReference>
<reference evidence="2 3" key="1">
    <citation type="submission" date="2018-11" db="EMBL/GenBank/DDBJ databases">
        <authorList>
            <consortium name="Pathogen Informatics"/>
        </authorList>
    </citation>
    <scope>NUCLEOTIDE SEQUENCE [LARGE SCALE GENOMIC DNA]</scope>
    <source>
        <strain evidence="2 3">Egypt</strain>
    </source>
</reference>
<dbReference type="InterPro" id="IPR018979">
    <property type="entry name" value="FERM_N"/>
</dbReference>
<proteinExistence type="predicted"/>
<dbReference type="SUPFAM" id="SSF47031">
    <property type="entry name" value="Second domain of FERM"/>
    <property type="match status" value="1"/>
</dbReference>
<dbReference type="PRINTS" id="PR00661">
    <property type="entry name" value="ERMFAMILY"/>
</dbReference>
<feature type="domain" description="FERM" evidence="1">
    <location>
        <begin position="8"/>
        <end position="319"/>
    </location>
</feature>
<dbReference type="PROSITE" id="PS00661">
    <property type="entry name" value="FERM_2"/>
    <property type="match status" value="1"/>
</dbReference>
<dbReference type="InterPro" id="IPR000798">
    <property type="entry name" value="Ez/rad/moesin-like"/>
</dbReference>
<dbReference type="AlphaFoldDB" id="A0A3P8HT99"/>
<evidence type="ECO:0000313" key="2">
    <source>
        <dbReference type="EMBL" id="VDP94010.1"/>
    </source>
</evidence>
<dbReference type="InterPro" id="IPR029071">
    <property type="entry name" value="Ubiquitin-like_domsf"/>
</dbReference>
<protein>
    <recommendedName>
        <fullName evidence="1">FERM domain-containing protein</fullName>
    </recommendedName>
</protein>
<dbReference type="SUPFAM" id="SSF54236">
    <property type="entry name" value="Ubiquitin-like"/>
    <property type="match status" value="1"/>
</dbReference>
<dbReference type="CDD" id="cd14473">
    <property type="entry name" value="FERM_B-lobe"/>
    <property type="match status" value="1"/>
</dbReference>
<sequence length="319" mass="37350">MESAINSFPVRVTTPESVLEFKLKQNSSGRQLFNQVCNTIGLREVWFFGLRYVDSKNVEKWVKLDKKISPSSKSKDACMDFTFRVKYFPEEVSEELIQDVTQRLFYYEIKNSIISGQYYTSPDSALLLASYQAVVRHGKYDPAVHTKGFLNIPNYIPQHVLDQHTLTHEQWEDKIVQWYKQHSDLSKQDAIMEYLKVAQDLEMYGVTYFHIRNVKQTELWLGLLSPRIPSFWSESLVFDPSRHQVISLRHTLTSDTREQQTGFRPSRGCIDQFFTLRQVVELRYTHRRLTVMLLLDLQKAFDSVDRKALMGSFLPNGMP</sequence>
<dbReference type="OrthoDB" id="6018897at2759"/>
<dbReference type="Pfam" id="PF09379">
    <property type="entry name" value="FERM_N"/>
    <property type="match status" value="1"/>
</dbReference>
<name>A0A3P8HT99_9TREM</name>
<keyword evidence="3" id="KW-1185">Reference proteome</keyword>
<organism evidence="2 3">
    <name type="scientific">Echinostoma caproni</name>
    <dbReference type="NCBI Taxonomy" id="27848"/>
    <lineage>
        <taxon>Eukaryota</taxon>
        <taxon>Metazoa</taxon>
        <taxon>Spiralia</taxon>
        <taxon>Lophotrochozoa</taxon>
        <taxon>Platyhelminthes</taxon>
        <taxon>Trematoda</taxon>
        <taxon>Digenea</taxon>
        <taxon>Plagiorchiida</taxon>
        <taxon>Echinostomata</taxon>
        <taxon>Echinostomatoidea</taxon>
        <taxon>Echinostomatidae</taxon>
        <taxon>Echinostoma</taxon>
    </lineage>
</organism>
<dbReference type="PROSITE" id="PS50057">
    <property type="entry name" value="FERM_3"/>
    <property type="match status" value="1"/>
</dbReference>
<accession>A0A3P8HT99</accession>
<evidence type="ECO:0000259" key="1">
    <source>
        <dbReference type="PROSITE" id="PS50057"/>
    </source>
</evidence>
<dbReference type="InterPro" id="IPR019749">
    <property type="entry name" value="Band_41_domain"/>
</dbReference>
<dbReference type="SMART" id="SM00295">
    <property type="entry name" value="B41"/>
    <property type="match status" value="1"/>
</dbReference>
<dbReference type="EMBL" id="UZAN01065622">
    <property type="protein sequence ID" value="VDP94010.1"/>
    <property type="molecule type" value="Genomic_DNA"/>
</dbReference>
<dbReference type="InterPro" id="IPR019747">
    <property type="entry name" value="FERM_CS"/>
</dbReference>
<dbReference type="Pfam" id="PF00373">
    <property type="entry name" value="FERM_M"/>
    <property type="match status" value="1"/>
</dbReference>
<dbReference type="InterPro" id="IPR019748">
    <property type="entry name" value="FERM_central"/>
</dbReference>
<dbReference type="PRINTS" id="PR00935">
    <property type="entry name" value="BAND41"/>
</dbReference>
<dbReference type="InterPro" id="IPR000299">
    <property type="entry name" value="FERM_domain"/>
</dbReference>
<dbReference type="GO" id="GO:0003779">
    <property type="term" value="F:actin binding"/>
    <property type="evidence" value="ECO:0007669"/>
    <property type="project" value="InterPro"/>
</dbReference>
<dbReference type="InterPro" id="IPR011174">
    <property type="entry name" value="ERM"/>
</dbReference>
<dbReference type="InterPro" id="IPR035963">
    <property type="entry name" value="FERM_2"/>
</dbReference>
<dbReference type="PANTHER" id="PTHR23281">
    <property type="entry name" value="MERLIN/MOESIN/EZRIN/RADIXIN"/>
    <property type="match status" value="1"/>
</dbReference>
<dbReference type="Gene3D" id="1.20.80.10">
    <property type="match status" value="1"/>
</dbReference>
<gene>
    <name evidence="2" type="ORF">ECPE_LOCUS16738</name>
</gene>
<evidence type="ECO:0000313" key="3">
    <source>
        <dbReference type="Proteomes" id="UP000272942"/>
    </source>
</evidence>